<dbReference type="PANTHER" id="PTHR46456:SF1">
    <property type="entry name" value="DNA REPAIR PROTEIN RAD51 HOMOLOG 2"/>
    <property type="match status" value="1"/>
</dbReference>
<sequence length="147" mass="15844">MANKLVAYMRLPQSISNFLAARNIQTAKDALSMPEFDLMTLLGVDIEDVSDALARISKVASPTYQTALSLLEERLINDASSGRLPTFLKGLDAVLGGGIPFSVLTELVGPSGIASFIVVIRSGRMIEMGRNSFPEIFYSEGMAQEVS</sequence>
<dbReference type="InterPro" id="IPR058766">
    <property type="entry name" value="HHH_XRCC3_RAD51B"/>
</dbReference>
<proteinExistence type="predicted"/>
<evidence type="ECO:0000256" key="4">
    <source>
        <dbReference type="ARBA" id="ARBA00023172"/>
    </source>
</evidence>
<evidence type="ECO:0000313" key="7">
    <source>
        <dbReference type="EMBL" id="KAK8947878.1"/>
    </source>
</evidence>
<dbReference type="InterPro" id="IPR030548">
    <property type="entry name" value="RAD51B"/>
</dbReference>
<keyword evidence="2" id="KW-0227">DNA damage</keyword>
<keyword evidence="4" id="KW-0233">DNA recombination</keyword>
<keyword evidence="5" id="KW-0539">Nucleus</keyword>
<dbReference type="EMBL" id="JBBWWR010000016">
    <property type="protein sequence ID" value="KAK8947878.1"/>
    <property type="molecule type" value="Genomic_DNA"/>
</dbReference>
<evidence type="ECO:0000256" key="2">
    <source>
        <dbReference type="ARBA" id="ARBA00022763"/>
    </source>
</evidence>
<evidence type="ECO:0000256" key="5">
    <source>
        <dbReference type="ARBA" id="ARBA00023242"/>
    </source>
</evidence>
<evidence type="ECO:0000259" key="6">
    <source>
        <dbReference type="Pfam" id="PF26169"/>
    </source>
</evidence>
<organism evidence="7 8">
    <name type="scientific">Platanthera guangdongensis</name>
    <dbReference type="NCBI Taxonomy" id="2320717"/>
    <lineage>
        <taxon>Eukaryota</taxon>
        <taxon>Viridiplantae</taxon>
        <taxon>Streptophyta</taxon>
        <taxon>Embryophyta</taxon>
        <taxon>Tracheophyta</taxon>
        <taxon>Spermatophyta</taxon>
        <taxon>Magnoliopsida</taxon>
        <taxon>Liliopsida</taxon>
        <taxon>Asparagales</taxon>
        <taxon>Orchidaceae</taxon>
        <taxon>Orchidoideae</taxon>
        <taxon>Orchideae</taxon>
        <taxon>Orchidinae</taxon>
        <taxon>Platanthera</taxon>
    </lineage>
</organism>
<evidence type="ECO:0000256" key="1">
    <source>
        <dbReference type="ARBA" id="ARBA00004123"/>
    </source>
</evidence>
<dbReference type="Proteomes" id="UP001412067">
    <property type="component" value="Unassembled WGS sequence"/>
</dbReference>
<dbReference type="Pfam" id="PF26169">
    <property type="entry name" value="HHH_XRCC3_RpoA"/>
    <property type="match status" value="1"/>
</dbReference>
<reference evidence="7 8" key="1">
    <citation type="journal article" date="2022" name="Nat. Plants">
        <title>Genomes of leafy and leafless Platanthera orchids illuminate the evolution of mycoheterotrophy.</title>
        <authorList>
            <person name="Li M.H."/>
            <person name="Liu K.W."/>
            <person name="Li Z."/>
            <person name="Lu H.C."/>
            <person name="Ye Q.L."/>
            <person name="Zhang D."/>
            <person name="Wang J.Y."/>
            <person name="Li Y.F."/>
            <person name="Zhong Z.M."/>
            <person name="Liu X."/>
            <person name="Yu X."/>
            <person name="Liu D.K."/>
            <person name="Tu X.D."/>
            <person name="Liu B."/>
            <person name="Hao Y."/>
            <person name="Liao X.Y."/>
            <person name="Jiang Y.T."/>
            <person name="Sun W.H."/>
            <person name="Chen J."/>
            <person name="Chen Y.Q."/>
            <person name="Ai Y."/>
            <person name="Zhai J.W."/>
            <person name="Wu S.S."/>
            <person name="Zhou Z."/>
            <person name="Hsiao Y.Y."/>
            <person name="Wu W.L."/>
            <person name="Chen Y.Y."/>
            <person name="Lin Y.F."/>
            <person name="Hsu J.L."/>
            <person name="Li C.Y."/>
            <person name="Wang Z.W."/>
            <person name="Zhao X."/>
            <person name="Zhong W.Y."/>
            <person name="Ma X.K."/>
            <person name="Ma L."/>
            <person name="Huang J."/>
            <person name="Chen G.Z."/>
            <person name="Huang M.Z."/>
            <person name="Huang L."/>
            <person name="Peng D.H."/>
            <person name="Luo Y.B."/>
            <person name="Zou S.Q."/>
            <person name="Chen S.P."/>
            <person name="Lan S."/>
            <person name="Tsai W.C."/>
            <person name="Van de Peer Y."/>
            <person name="Liu Z.J."/>
        </authorList>
    </citation>
    <scope>NUCLEOTIDE SEQUENCE [LARGE SCALE GENOMIC DNA]</scope>
    <source>
        <strain evidence="7">Lor288</strain>
    </source>
</reference>
<keyword evidence="3" id="KW-0238">DNA-binding</keyword>
<keyword evidence="8" id="KW-1185">Reference proteome</keyword>
<evidence type="ECO:0000256" key="3">
    <source>
        <dbReference type="ARBA" id="ARBA00023125"/>
    </source>
</evidence>
<accession>A0ABR2LR15</accession>
<dbReference type="InterPro" id="IPR027417">
    <property type="entry name" value="P-loop_NTPase"/>
</dbReference>
<feature type="domain" description="XRCC3/RAD51 homolog 2 helix-hairpin-helix" evidence="6">
    <location>
        <begin position="9"/>
        <end position="59"/>
    </location>
</feature>
<evidence type="ECO:0000313" key="8">
    <source>
        <dbReference type="Proteomes" id="UP001412067"/>
    </source>
</evidence>
<protein>
    <recommendedName>
        <fullName evidence="6">XRCC3/RAD51 homolog 2 helix-hairpin-helix domain-containing protein</fullName>
    </recommendedName>
</protein>
<gene>
    <name evidence="7" type="ORF">KSP40_PGU009793</name>
</gene>
<comment type="subcellular location">
    <subcellularLocation>
        <location evidence="1">Nucleus</location>
    </subcellularLocation>
</comment>
<dbReference type="PANTHER" id="PTHR46456">
    <property type="entry name" value="DNA REPAIR PROTEIN RAD51 HOMOLOG 2"/>
    <property type="match status" value="1"/>
</dbReference>
<dbReference type="Gene3D" id="3.40.50.300">
    <property type="entry name" value="P-loop containing nucleotide triphosphate hydrolases"/>
    <property type="match status" value="1"/>
</dbReference>
<dbReference type="SUPFAM" id="SSF52540">
    <property type="entry name" value="P-loop containing nucleoside triphosphate hydrolases"/>
    <property type="match status" value="1"/>
</dbReference>
<comment type="caution">
    <text evidence="7">The sequence shown here is derived from an EMBL/GenBank/DDBJ whole genome shotgun (WGS) entry which is preliminary data.</text>
</comment>
<name>A0ABR2LR15_9ASPA</name>